<keyword evidence="1" id="KW-0677">Repeat</keyword>
<keyword evidence="4" id="KW-1185">Reference proteome</keyword>
<accession>A0ABR4B1P1</accession>
<dbReference type="PANTHER" id="PTHR10039:SF15">
    <property type="entry name" value="NACHT DOMAIN-CONTAINING PROTEIN"/>
    <property type="match status" value="1"/>
</dbReference>
<feature type="domain" description="Nephrocystin 3-like N-terminal" evidence="2">
    <location>
        <begin position="54"/>
        <end position="101"/>
    </location>
</feature>
<name>A0ABR4B1P1_9LECA</name>
<evidence type="ECO:0000259" key="2">
    <source>
        <dbReference type="Pfam" id="PF24883"/>
    </source>
</evidence>
<reference evidence="3 4" key="1">
    <citation type="submission" date="2024-09" db="EMBL/GenBank/DDBJ databases">
        <title>Rethinking Asexuality: The Enigmatic Case of Functional Sexual Genes in Lepraria (Stereocaulaceae).</title>
        <authorList>
            <person name="Doellman M."/>
            <person name="Sun Y."/>
            <person name="Barcenas-Pena A."/>
            <person name="Lumbsch H.T."/>
            <person name="Grewe F."/>
        </authorList>
    </citation>
    <scope>NUCLEOTIDE SEQUENCE [LARGE SCALE GENOMIC DNA]</scope>
    <source>
        <strain evidence="3 4">Grewe 0041</strain>
    </source>
</reference>
<evidence type="ECO:0000256" key="1">
    <source>
        <dbReference type="ARBA" id="ARBA00022737"/>
    </source>
</evidence>
<dbReference type="Pfam" id="PF24883">
    <property type="entry name" value="NPHP3_N"/>
    <property type="match status" value="1"/>
</dbReference>
<gene>
    <name evidence="3" type="ORF">ABVK25_008157</name>
</gene>
<sequence>MTLDNLTVGKLTLNEVRQSKVAQQDMQVEAVLNWLSPLNMFQRQQDTLSRRHGNTGLWLLSAPVFQRWVNSESTDRTLWSPGNPGTEKAVITSIIVGSLDQDH</sequence>
<evidence type="ECO:0000313" key="4">
    <source>
        <dbReference type="Proteomes" id="UP001590951"/>
    </source>
</evidence>
<evidence type="ECO:0000313" key="3">
    <source>
        <dbReference type="EMBL" id="KAL2051495.1"/>
    </source>
</evidence>
<protein>
    <recommendedName>
        <fullName evidence="2">Nephrocystin 3-like N-terminal domain-containing protein</fullName>
    </recommendedName>
</protein>
<dbReference type="PANTHER" id="PTHR10039">
    <property type="entry name" value="AMELOGENIN"/>
    <property type="match status" value="1"/>
</dbReference>
<proteinExistence type="predicted"/>
<comment type="caution">
    <text evidence="3">The sequence shown here is derived from an EMBL/GenBank/DDBJ whole genome shotgun (WGS) entry which is preliminary data.</text>
</comment>
<dbReference type="Proteomes" id="UP001590951">
    <property type="component" value="Unassembled WGS sequence"/>
</dbReference>
<dbReference type="EMBL" id="JBHFEH010000034">
    <property type="protein sequence ID" value="KAL2051495.1"/>
    <property type="molecule type" value="Genomic_DNA"/>
</dbReference>
<organism evidence="3 4">
    <name type="scientific">Lepraria finkii</name>
    <dbReference type="NCBI Taxonomy" id="1340010"/>
    <lineage>
        <taxon>Eukaryota</taxon>
        <taxon>Fungi</taxon>
        <taxon>Dikarya</taxon>
        <taxon>Ascomycota</taxon>
        <taxon>Pezizomycotina</taxon>
        <taxon>Lecanoromycetes</taxon>
        <taxon>OSLEUM clade</taxon>
        <taxon>Lecanoromycetidae</taxon>
        <taxon>Lecanorales</taxon>
        <taxon>Lecanorineae</taxon>
        <taxon>Stereocaulaceae</taxon>
        <taxon>Lepraria</taxon>
    </lineage>
</organism>
<dbReference type="InterPro" id="IPR056884">
    <property type="entry name" value="NPHP3-like_N"/>
</dbReference>